<dbReference type="Proteomes" id="UP000886653">
    <property type="component" value="Unassembled WGS sequence"/>
</dbReference>
<proteinExistence type="predicted"/>
<protein>
    <recommendedName>
        <fullName evidence="1">Argonaute linker 1 domain-containing protein</fullName>
    </recommendedName>
</protein>
<comment type="caution">
    <text evidence="2">The sequence shown here is derived from an EMBL/GenBank/DDBJ whole genome shotgun (WGS) entry which is preliminary data.</text>
</comment>
<evidence type="ECO:0000313" key="3">
    <source>
        <dbReference type="Proteomes" id="UP000886653"/>
    </source>
</evidence>
<name>A0A9P6TFV3_9BASI</name>
<evidence type="ECO:0000313" key="2">
    <source>
        <dbReference type="EMBL" id="KAG0150115.1"/>
    </source>
</evidence>
<dbReference type="PANTHER" id="PTHR22891">
    <property type="entry name" value="EUKARYOTIC TRANSLATION INITIATION FACTOR 2C"/>
    <property type="match status" value="1"/>
</dbReference>
<dbReference type="OrthoDB" id="10252740at2759"/>
<feature type="domain" description="Argonaute linker 1" evidence="1">
    <location>
        <begin position="259"/>
        <end position="316"/>
    </location>
</feature>
<dbReference type="AlphaFoldDB" id="A0A9P6TFV3"/>
<dbReference type="InterPro" id="IPR014811">
    <property type="entry name" value="ArgoL1"/>
</dbReference>
<accession>A0A9P6TFV3</accession>
<gene>
    <name evidence="2" type="ORF">CROQUDRAFT_88408</name>
</gene>
<dbReference type="SMART" id="SM01163">
    <property type="entry name" value="DUF1785"/>
    <property type="match status" value="1"/>
</dbReference>
<dbReference type="EMBL" id="MU167222">
    <property type="protein sequence ID" value="KAG0150115.1"/>
    <property type="molecule type" value="Genomic_DNA"/>
</dbReference>
<keyword evidence="3" id="KW-1185">Reference proteome</keyword>
<dbReference type="Pfam" id="PF08699">
    <property type="entry name" value="ArgoL1"/>
    <property type="match status" value="1"/>
</dbReference>
<sequence length="367" mass="40948">MCWLWVKNENNQRTKKVLCLLSSTSHLDTDRVTPYSLSHDSTTSSNTNSPHFTRHRYHPLYQALTMQLIKKPPTSYPALNLGFCINLVLSSATNSGILVQSQPFNITSVSITNRPSISTWQCWYCDPSYHQCGKLPSNIIYHYDLAIKDLVGKGGRIGDVPPKFGQEIFSNLKDKVKAFGNISVAYDGRKNFVVDMSVGKNSRKFTIIIALVNVIKSDNLVKYVNRQVNSTPDEGIYNAINAINALSIMCNHDLMLLHPCSKNQFFPLPPGPGDGLQLKYLKGGIEIWQGYFSSIHMVPNGVVLNFDLSSQPIIRHGYLAKVAAEIAGLGCDVRGLVKLHPQAITRLIQALRSIKVTVHHQRGWQST</sequence>
<organism evidence="2 3">
    <name type="scientific">Cronartium quercuum f. sp. fusiforme G11</name>
    <dbReference type="NCBI Taxonomy" id="708437"/>
    <lineage>
        <taxon>Eukaryota</taxon>
        <taxon>Fungi</taxon>
        <taxon>Dikarya</taxon>
        <taxon>Basidiomycota</taxon>
        <taxon>Pucciniomycotina</taxon>
        <taxon>Pucciniomycetes</taxon>
        <taxon>Pucciniales</taxon>
        <taxon>Coleosporiaceae</taxon>
        <taxon>Cronartium</taxon>
    </lineage>
</organism>
<reference evidence="2" key="1">
    <citation type="submission" date="2013-11" db="EMBL/GenBank/DDBJ databases">
        <title>Genome sequence of the fusiform rust pathogen reveals effectors for host alternation and coevolution with pine.</title>
        <authorList>
            <consortium name="DOE Joint Genome Institute"/>
            <person name="Smith K."/>
            <person name="Pendleton A."/>
            <person name="Kubisiak T."/>
            <person name="Anderson C."/>
            <person name="Salamov A."/>
            <person name="Aerts A."/>
            <person name="Riley R."/>
            <person name="Clum A."/>
            <person name="Lindquist E."/>
            <person name="Ence D."/>
            <person name="Campbell M."/>
            <person name="Kronenberg Z."/>
            <person name="Feau N."/>
            <person name="Dhillon B."/>
            <person name="Hamelin R."/>
            <person name="Burleigh J."/>
            <person name="Smith J."/>
            <person name="Yandell M."/>
            <person name="Nelson C."/>
            <person name="Grigoriev I."/>
            <person name="Davis J."/>
        </authorList>
    </citation>
    <scope>NUCLEOTIDE SEQUENCE</scope>
    <source>
        <strain evidence="2">G11</strain>
    </source>
</reference>
<dbReference type="InterPro" id="IPR032474">
    <property type="entry name" value="Argonaute_N"/>
</dbReference>
<dbReference type="Pfam" id="PF16486">
    <property type="entry name" value="ArgoN"/>
    <property type="match status" value="1"/>
</dbReference>
<evidence type="ECO:0000259" key="1">
    <source>
        <dbReference type="SMART" id="SM01163"/>
    </source>
</evidence>